<dbReference type="RefSeq" id="WP_205260938.1">
    <property type="nucleotide sequence ID" value="NZ_JAERWK010000015.1"/>
</dbReference>
<feature type="DNA-binding region" description="H-T-H motif" evidence="4">
    <location>
        <begin position="28"/>
        <end position="47"/>
    </location>
</feature>
<keyword evidence="7" id="KW-1185">Reference proteome</keyword>
<keyword evidence="3" id="KW-0804">Transcription</keyword>
<dbReference type="AlphaFoldDB" id="A0A938YEA1"/>
<dbReference type="GO" id="GO:0000976">
    <property type="term" value="F:transcription cis-regulatory region binding"/>
    <property type="evidence" value="ECO:0007669"/>
    <property type="project" value="TreeGrafter"/>
</dbReference>
<evidence type="ECO:0000313" key="6">
    <source>
        <dbReference type="EMBL" id="MBM9467983.1"/>
    </source>
</evidence>
<name>A0A938YEA1_9ACTN</name>
<dbReference type="Proteomes" id="UP000663792">
    <property type="component" value="Unassembled WGS sequence"/>
</dbReference>
<dbReference type="GO" id="GO:0003700">
    <property type="term" value="F:DNA-binding transcription factor activity"/>
    <property type="evidence" value="ECO:0007669"/>
    <property type="project" value="TreeGrafter"/>
</dbReference>
<dbReference type="InterPro" id="IPR001647">
    <property type="entry name" value="HTH_TetR"/>
</dbReference>
<evidence type="ECO:0000256" key="2">
    <source>
        <dbReference type="ARBA" id="ARBA00023125"/>
    </source>
</evidence>
<dbReference type="InterPro" id="IPR009057">
    <property type="entry name" value="Homeodomain-like_sf"/>
</dbReference>
<organism evidence="6 7">
    <name type="scientific">Nakamurella leprariae</name>
    <dbReference type="NCBI Taxonomy" id="2803911"/>
    <lineage>
        <taxon>Bacteria</taxon>
        <taxon>Bacillati</taxon>
        <taxon>Actinomycetota</taxon>
        <taxon>Actinomycetes</taxon>
        <taxon>Nakamurellales</taxon>
        <taxon>Nakamurellaceae</taxon>
        <taxon>Nakamurella</taxon>
    </lineage>
</organism>
<dbReference type="EMBL" id="JAERWK010000015">
    <property type="protein sequence ID" value="MBM9467983.1"/>
    <property type="molecule type" value="Genomic_DNA"/>
</dbReference>
<dbReference type="PRINTS" id="PR00455">
    <property type="entry name" value="HTHTETR"/>
</dbReference>
<feature type="domain" description="HTH tetR-type" evidence="5">
    <location>
        <begin position="5"/>
        <end position="65"/>
    </location>
</feature>
<evidence type="ECO:0000313" key="7">
    <source>
        <dbReference type="Proteomes" id="UP000663792"/>
    </source>
</evidence>
<evidence type="ECO:0000259" key="5">
    <source>
        <dbReference type="PROSITE" id="PS50977"/>
    </source>
</evidence>
<sequence length="181" mass="19571">MPPAPVARAKVLDAFEQLLIDKGERAATMEAIAAQAGVSKGGLIYHFGSRDALLEGLEQRLRERSTDYLAAMRAAPEGPVAFFLRTSAVADSPYDHTLVAAARLRSHPRIAEASMWVQRGWFDALLAEVGDADLARTIMLIGDGLYYNVASVSALPFPDFGAGTIDGVIRLMDQLRKTVRG</sequence>
<dbReference type="Gene3D" id="1.10.357.10">
    <property type="entry name" value="Tetracycline Repressor, domain 2"/>
    <property type="match status" value="1"/>
</dbReference>
<dbReference type="PROSITE" id="PS50977">
    <property type="entry name" value="HTH_TETR_2"/>
    <property type="match status" value="1"/>
</dbReference>
<dbReference type="SUPFAM" id="SSF46689">
    <property type="entry name" value="Homeodomain-like"/>
    <property type="match status" value="1"/>
</dbReference>
<dbReference type="PANTHER" id="PTHR30055:SF234">
    <property type="entry name" value="HTH-TYPE TRANSCRIPTIONAL REGULATOR BETI"/>
    <property type="match status" value="1"/>
</dbReference>
<evidence type="ECO:0000256" key="3">
    <source>
        <dbReference type="ARBA" id="ARBA00023163"/>
    </source>
</evidence>
<evidence type="ECO:0000256" key="1">
    <source>
        <dbReference type="ARBA" id="ARBA00023015"/>
    </source>
</evidence>
<proteinExistence type="predicted"/>
<evidence type="ECO:0000256" key="4">
    <source>
        <dbReference type="PROSITE-ProRule" id="PRU00335"/>
    </source>
</evidence>
<dbReference type="Pfam" id="PF00440">
    <property type="entry name" value="TetR_N"/>
    <property type="match status" value="1"/>
</dbReference>
<keyword evidence="1" id="KW-0805">Transcription regulation</keyword>
<accession>A0A938YEA1</accession>
<protein>
    <submittedName>
        <fullName evidence="6">TetR/AcrR family transcriptional regulator</fullName>
    </submittedName>
</protein>
<keyword evidence="2 4" id="KW-0238">DNA-binding</keyword>
<comment type="caution">
    <text evidence="6">The sequence shown here is derived from an EMBL/GenBank/DDBJ whole genome shotgun (WGS) entry which is preliminary data.</text>
</comment>
<dbReference type="PANTHER" id="PTHR30055">
    <property type="entry name" value="HTH-TYPE TRANSCRIPTIONAL REGULATOR RUTR"/>
    <property type="match status" value="1"/>
</dbReference>
<gene>
    <name evidence="6" type="ORF">JL106_11895</name>
</gene>
<dbReference type="InterPro" id="IPR050109">
    <property type="entry name" value="HTH-type_TetR-like_transc_reg"/>
</dbReference>
<reference evidence="6" key="1">
    <citation type="submission" date="2021-01" db="EMBL/GenBank/DDBJ databases">
        <title>YIM 132084 draft genome.</title>
        <authorList>
            <person name="An D."/>
        </authorList>
    </citation>
    <scope>NUCLEOTIDE SEQUENCE</scope>
    <source>
        <strain evidence="6">YIM 132084</strain>
    </source>
</reference>